<accession>A0AA35TFW3</accession>
<dbReference type="Pfam" id="PF02754">
    <property type="entry name" value="CCG"/>
    <property type="match status" value="1"/>
</dbReference>
<reference evidence="3" key="1">
    <citation type="submission" date="2023-03" db="EMBL/GenBank/DDBJ databases">
        <authorList>
            <person name="Steffen K."/>
            <person name="Cardenas P."/>
        </authorList>
    </citation>
    <scope>NUCLEOTIDE SEQUENCE</scope>
</reference>
<sequence>MVRYAFFPGCVSRGGAPELYQSTIAVAGRIGIELEEIEGWSCTGSGALQESNPLLGDTLNARNFALAQQTGLPIMTICSTCQGVMAQAKVKLENEEYRAQINALLAEEGLEYTGGIQIKHMLWVMVEDIGLEHIKSLAVRSLDGVFLAPFYGCYIVRPSAALEYDEHPQRKVALELVIEALGATAVDNEGKTRDLGADAMVTPCPLCHLNLDGFQSKAARQVGRQINVPILHLPQLIGAALGMDAPTLGLNRHIVSSFDVALKMGIRV</sequence>
<keyword evidence="1" id="KW-0560">Oxidoreductase</keyword>
<dbReference type="PANTHER" id="PTHR42947">
    <property type="entry name" value="COB--COM HETERODISULFIDE REDUCTASE SUBUNIT B 1"/>
    <property type="match status" value="1"/>
</dbReference>
<evidence type="ECO:0000259" key="2">
    <source>
        <dbReference type="Pfam" id="PF02754"/>
    </source>
</evidence>
<protein>
    <submittedName>
        <fullName evidence="3">8-methylmenaquinol:fumarate reductase membrane anchor subunit</fullName>
    </submittedName>
</protein>
<gene>
    <name evidence="3" type="ORF">GBAR_LOCUS25536</name>
</gene>
<dbReference type="PANTHER" id="PTHR42947:SF1">
    <property type="entry name" value="COB--COM HETERODISULFIDE REDUCTASE SUBUNIT B 1"/>
    <property type="match status" value="1"/>
</dbReference>
<dbReference type="GO" id="GO:0016491">
    <property type="term" value="F:oxidoreductase activity"/>
    <property type="evidence" value="ECO:0007669"/>
    <property type="project" value="UniProtKB-KW"/>
</dbReference>
<proteinExistence type="predicted"/>
<name>A0AA35TFW3_GEOBA</name>
<evidence type="ECO:0000313" key="3">
    <source>
        <dbReference type="EMBL" id="CAI8046206.1"/>
    </source>
</evidence>
<dbReference type="EMBL" id="CASHTH010003540">
    <property type="protein sequence ID" value="CAI8046206.1"/>
    <property type="molecule type" value="Genomic_DNA"/>
</dbReference>
<feature type="domain" description="Cysteine-rich" evidence="2">
    <location>
        <begin position="4"/>
        <end position="85"/>
    </location>
</feature>
<evidence type="ECO:0000256" key="1">
    <source>
        <dbReference type="ARBA" id="ARBA00023002"/>
    </source>
</evidence>
<keyword evidence="4" id="KW-1185">Reference proteome</keyword>
<dbReference type="Gene3D" id="1.20.1050.140">
    <property type="match status" value="1"/>
</dbReference>
<evidence type="ECO:0000313" key="4">
    <source>
        <dbReference type="Proteomes" id="UP001174909"/>
    </source>
</evidence>
<dbReference type="AlphaFoldDB" id="A0AA35TFW3"/>
<comment type="caution">
    <text evidence="3">The sequence shown here is derived from an EMBL/GenBank/DDBJ whole genome shotgun (WGS) entry which is preliminary data.</text>
</comment>
<dbReference type="InterPro" id="IPR004017">
    <property type="entry name" value="Cys_rich_dom"/>
</dbReference>
<organism evidence="3 4">
    <name type="scientific">Geodia barretti</name>
    <name type="common">Barrett's horny sponge</name>
    <dbReference type="NCBI Taxonomy" id="519541"/>
    <lineage>
        <taxon>Eukaryota</taxon>
        <taxon>Metazoa</taxon>
        <taxon>Porifera</taxon>
        <taxon>Demospongiae</taxon>
        <taxon>Heteroscleromorpha</taxon>
        <taxon>Tetractinellida</taxon>
        <taxon>Astrophorina</taxon>
        <taxon>Geodiidae</taxon>
        <taxon>Geodia</taxon>
    </lineage>
</organism>
<dbReference type="Proteomes" id="UP001174909">
    <property type="component" value="Unassembled WGS sequence"/>
</dbReference>
<dbReference type="Gene3D" id="3.40.50.11810">
    <property type="match status" value="1"/>
</dbReference>
<dbReference type="InterPro" id="IPR051278">
    <property type="entry name" value="HdrB/HdrD_reductase"/>
</dbReference>